<dbReference type="Proteomes" id="UP000460412">
    <property type="component" value="Unassembled WGS sequence"/>
</dbReference>
<dbReference type="AlphaFoldDB" id="A0A7X3MH78"/>
<dbReference type="InterPro" id="IPR036162">
    <property type="entry name" value="Resolvase-like_N_sf"/>
</dbReference>
<name>A0A7X3MH78_9FIRM</name>
<comment type="caution">
    <text evidence="2">The sequence shown here is derived from an EMBL/GenBank/DDBJ whole genome shotgun (WGS) entry which is preliminary data.</text>
</comment>
<reference evidence="2 3" key="1">
    <citation type="submission" date="2019-12" db="EMBL/GenBank/DDBJ databases">
        <title>Sporaefaciens musculi gen. nov., sp. nov., a novel bacterium isolated from the caecum of an obese mouse.</title>
        <authorList>
            <person name="Rasmussen T.S."/>
            <person name="Streidl T."/>
            <person name="Hitch T.C.A."/>
            <person name="Wortmann E."/>
            <person name="Deptula P."/>
            <person name="Hansen M."/>
            <person name="Nielsen D.S."/>
            <person name="Clavel T."/>
            <person name="Vogensen F.K."/>
        </authorList>
    </citation>
    <scope>NUCLEOTIDE SEQUENCE [LARGE SCALE GENOMIC DNA]</scope>
    <source>
        <strain evidence="2 3">WCA-9-b2</strain>
    </source>
</reference>
<evidence type="ECO:0000259" key="1">
    <source>
        <dbReference type="Pfam" id="PF00239"/>
    </source>
</evidence>
<dbReference type="GO" id="GO:0003677">
    <property type="term" value="F:DNA binding"/>
    <property type="evidence" value="ECO:0007669"/>
    <property type="project" value="InterPro"/>
</dbReference>
<protein>
    <submittedName>
        <fullName evidence="2">Recombinase family protein</fullName>
    </submittedName>
</protein>
<evidence type="ECO:0000313" key="2">
    <source>
        <dbReference type="EMBL" id="MXP76297.1"/>
    </source>
</evidence>
<sequence>MKYAKEHGFPNPKFYVDDGYTGTNFDRPSFKEMSADIEKGLVKTVIVKDLSLFGRNYIEVGSYSGMRKGRETNTANRHLLFLYRDCGHPHGPGNAGNGTGIYAAYQTSNRLNTGVAGENLCSCRYISIFIPIWFNP</sequence>
<dbReference type="GO" id="GO:0000150">
    <property type="term" value="F:DNA strand exchange activity"/>
    <property type="evidence" value="ECO:0007669"/>
    <property type="project" value="InterPro"/>
</dbReference>
<dbReference type="Pfam" id="PF00239">
    <property type="entry name" value="Resolvase"/>
    <property type="match status" value="1"/>
</dbReference>
<gene>
    <name evidence="2" type="ORF">GN277_13100</name>
</gene>
<dbReference type="SUPFAM" id="SSF53041">
    <property type="entry name" value="Resolvase-like"/>
    <property type="match status" value="1"/>
</dbReference>
<proteinExistence type="predicted"/>
<dbReference type="EMBL" id="WUQX01000001">
    <property type="protein sequence ID" value="MXP76297.1"/>
    <property type="molecule type" value="Genomic_DNA"/>
</dbReference>
<keyword evidence="3" id="KW-1185">Reference proteome</keyword>
<accession>A0A7X3MH78</accession>
<dbReference type="InterPro" id="IPR006119">
    <property type="entry name" value="Resolv_N"/>
</dbReference>
<feature type="domain" description="Resolvase/invertase-type recombinase catalytic" evidence="1">
    <location>
        <begin position="2"/>
        <end position="60"/>
    </location>
</feature>
<dbReference type="Gene3D" id="3.40.50.1390">
    <property type="entry name" value="Resolvase, N-terminal catalytic domain"/>
    <property type="match status" value="1"/>
</dbReference>
<organism evidence="2 3">
    <name type="scientific">Sporofaciens musculi</name>
    <dbReference type="NCBI Taxonomy" id="2681861"/>
    <lineage>
        <taxon>Bacteria</taxon>
        <taxon>Bacillati</taxon>
        <taxon>Bacillota</taxon>
        <taxon>Clostridia</taxon>
        <taxon>Lachnospirales</taxon>
        <taxon>Lachnospiraceae</taxon>
        <taxon>Sporofaciens</taxon>
    </lineage>
</organism>
<evidence type="ECO:0000313" key="3">
    <source>
        <dbReference type="Proteomes" id="UP000460412"/>
    </source>
</evidence>